<dbReference type="KEGG" id="plak:A1s21155_06110"/>
<gene>
    <name evidence="2" type="ORF">A1s21155_06110</name>
</gene>
<accession>A0AAC9YUA5</accession>
<keyword evidence="1" id="KW-0732">Signal</keyword>
<feature type="signal peptide" evidence="1">
    <location>
        <begin position="1"/>
        <end position="20"/>
    </location>
</feature>
<dbReference type="EMBL" id="CP016770">
    <property type="protein sequence ID" value="ASY12503.1"/>
    <property type="molecule type" value="Genomic_DNA"/>
</dbReference>
<dbReference type="RefSeq" id="WP_095696450.1">
    <property type="nucleotide sequence ID" value="NZ_CP016770.1"/>
</dbReference>
<reference evidence="2 3" key="1">
    <citation type="submission" date="2016-07" db="EMBL/GenBank/DDBJ databases">
        <title>High microdiversification within the ubiquitous acI lineage of Actinobacteria.</title>
        <authorList>
            <person name="Neuenschwander S.M."/>
            <person name="Salcher M."/>
            <person name="Ghai R."/>
            <person name="Pernthaler J."/>
        </authorList>
    </citation>
    <scope>NUCLEOTIDE SEQUENCE [LARGE SCALE GENOMIC DNA]</scope>
    <source>
        <strain evidence="2">MMS-21-155</strain>
    </source>
</reference>
<evidence type="ECO:0008006" key="4">
    <source>
        <dbReference type="Google" id="ProtNLM"/>
    </source>
</evidence>
<evidence type="ECO:0000256" key="1">
    <source>
        <dbReference type="SAM" id="SignalP"/>
    </source>
</evidence>
<protein>
    <recommendedName>
        <fullName evidence="4">BIG2 domain-containing protein</fullName>
    </recommendedName>
</protein>
<dbReference type="Proteomes" id="UP000217216">
    <property type="component" value="Chromosome"/>
</dbReference>
<organism evidence="2 3">
    <name type="scientific">Candidatus Planktophila dulcis</name>
    <dbReference type="NCBI Taxonomy" id="1884914"/>
    <lineage>
        <taxon>Bacteria</taxon>
        <taxon>Bacillati</taxon>
        <taxon>Actinomycetota</taxon>
        <taxon>Actinomycetes</taxon>
        <taxon>Candidatus Nanopelagicales</taxon>
        <taxon>Candidatus Nanopelagicaceae</taxon>
        <taxon>Candidatus Planktophila</taxon>
    </lineage>
</organism>
<evidence type="ECO:0000313" key="3">
    <source>
        <dbReference type="Proteomes" id="UP000217216"/>
    </source>
</evidence>
<keyword evidence="3" id="KW-1185">Reference proteome</keyword>
<sequence>MKRTALFLVLLLVGITPAVAAPKSVAVKKLTIIATVNAEAMVVTGKTIVTVSNTEGLNSNILLTGMDISGAQLWQKTIDSGVDEIALASAVDPLGNVWLAGASSVLTSVESATASVQAENPDGVVAEPVTKLRGDMNQLTLWKLSPLGDLLGTYTLSQSASALINAISVNASGVSIVGQLLDKPFLISATANGVYGKVISIGTSKTQLSAVVRHSDGSVSVFGSSAETLAGKKLAGVRDGVLIRVSKTGAIASVVRSSAPKANRAWLASDSTLALTGFVKSGKVVETAFTKFTMAFAPTWTMRVPSLGTSTVLRAGKTTFGAISSSSAVTGVIGWKPTSASVLLLALDVKGVIAGAYGSSEITEPISLAYSKELGLIGLAKTSAQSVSLFKLP</sequence>
<dbReference type="AlphaFoldDB" id="A0AAC9YUA5"/>
<feature type="chain" id="PRO_5042097692" description="BIG2 domain-containing protein" evidence="1">
    <location>
        <begin position="21"/>
        <end position="393"/>
    </location>
</feature>
<dbReference type="GeneID" id="300657738"/>
<evidence type="ECO:0000313" key="2">
    <source>
        <dbReference type="EMBL" id="ASY12503.1"/>
    </source>
</evidence>
<proteinExistence type="predicted"/>
<name>A0AAC9YUA5_9ACTN</name>